<reference evidence="10 11" key="1">
    <citation type="submission" date="2024-06" db="EMBL/GenBank/DDBJ databases">
        <title>The draft genome of Grus japonensis, version 3.</title>
        <authorList>
            <person name="Nabeshima K."/>
            <person name="Suzuki S."/>
            <person name="Onuma M."/>
        </authorList>
    </citation>
    <scope>NUCLEOTIDE SEQUENCE [LARGE SCALE GENOMIC DNA]</scope>
    <source>
        <strain evidence="10 11">451A</strain>
    </source>
</reference>
<dbReference type="InterPro" id="IPR000008">
    <property type="entry name" value="C2_dom"/>
</dbReference>
<dbReference type="InterPro" id="IPR039360">
    <property type="entry name" value="Ras_GTPase"/>
</dbReference>
<gene>
    <name evidence="10" type="ORF">GRJ2_002143300</name>
</gene>
<dbReference type="PANTHER" id="PTHR10194:SF3">
    <property type="entry name" value="RASGAP-ACTIVATING-LIKE PROTEIN 1"/>
    <property type="match status" value="1"/>
</dbReference>
<dbReference type="Pfam" id="PF00169">
    <property type="entry name" value="PH"/>
    <property type="match status" value="1"/>
</dbReference>
<dbReference type="EMBL" id="BAAFJT010000016">
    <property type="protein sequence ID" value="GAB0196780.1"/>
    <property type="molecule type" value="Genomic_DNA"/>
</dbReference>
<dbReference type="AlphaFoldDB" id="A0ABC9XGI2"/>
<dbReference type="PROSITE" id="PS50004">
    <property type="entry name" value="C2"/>
    <property type="match status" value="2"/>
</dbReference>
<evidence type="ECO:0000313" key="10">
    <source>
        <dbReference type="EMBL" id="GAB0196780.1"/>
    </source>
</evidence>
<feature type="domain" description="C2" evidence="8">
    <location>
        <begin position="1"/>
        <end position="105"/>
    </location>
</feature>
<keyword evidence="4 6" id="KW-0863">Zinc-finger</keyword>
<evidence type="ECO:0000256" key="2">
    <source>
        <dbReference type="ARBA" id="ARBA00022723"/>
    </source>
</evidence>
<feature type="domain" description="C2" evidence="8">
    <location>
        <begin position="116"/>
        <end position="233"/>
    </location>
</feature>
<evidence type="ECO:0000256" key="5">
    <source>
        <dbReference type="ARBA" id="ARBA00022833"/>
    </source>
</evidence>
<dbReference type="InterPro" id="IPR001849">
    <property type="entry name" value="PH_domain"/>
</dbReference>
<accession>A0ABC9XGI2</accession>
<dbReference type="SMART" id="SM00239">
    <property type="entry name" value="C2"/>
    <property type="match status" value="2"/>
</dbReference>
<dbReference type="Pfam" id="PF00779">
    <property type="entry name" value="BTK"/>
    <property type="match status" value="1"/>
</dbReference>
<dbReference type="PROSITE" id="PS50003">
    <property type="entry name" value="PH_DOMAIN"/>
    <property type="match status" value="1"/>
</dbReference>
<name>A0ABC9XGI2_GRUJA</name>
<dbReference type="SMART" id="SM00323">
    <property type="entry name" value="RasGAP"/>
    <property type="match status" value="1"/>
</dbReference>
<dbReference type="InterPro" id="IPR023152">
    <property type="entry name" value="RasGAP_CS"/>
</dbReference>
<dbReference type="GO" id="GO:0005096">
    <property type="term" value="F:GTPase activator activity"/>
    <property type="evidence" value="ECO:0007669"/>
    <property type="project" value="UniProtKB-KW"/>
</dbReference>
<dbReference type="SUPFAM" id="SSF49562">
    <property type="entry name" value="C2 domain (Calcium/lipid-binding domain, CaLB)"/>
    <property type="match status" value="2"/>
</dbReference>
<evidence type="ECO:0000256" key="4">
    <source>
        <dbReference type="ARBA" id="ARBA00022771"/>
    </source>
</evidence>
<evidence type="ECO:0000256" key="6">
    <source>
        <dbReference type="PROSITE-ProRule" id="PRU00432"/>
    </source>
</evidence>
<keyword evidence="3" id="KW-0677">Repeat</keyword>
<dbReference type="GO" id="GO:0008270">
    <property type="term" value="F:zinc ion binding"/>
    <property type="evidence" value="ECO:0007669"/>
    <property type="project" value="UniProtKB-KW"/>
</dbReference>
<dbReference type="SUPFAM" id="SSF48350">
    <property type="entry name" value="GTPase activation domain, GAP"/>
    <property type="match status" value="1"/>
</dbReference>
<dbReference type="SMART" id="SM00233">
    <property type="entry name" value="PH"/>
    <property type="match status" value="1"/>
</dbReference>
<evidence type="ECO:0000313" key="11">
    <source>
        <dbReference type="Proteomes" id="UP001623348"/>
    </source>
</evidence>
<dbReference type="PROSITE" id="PS50018">
    <property type="entry name" value="RAS_GTPASE_ACTIV_2"/>
    <property type="match status" value="1"/>
</dbReference>
<dbReference type="InterPro" id="IPR035892">
    <property type="entry name" value="C2_domain_sf"/>
</dbReference>
<comment type="caution">
    <text evidence="10">The sequence shown here is derived from an EMBL/GenBank/DDBJ whole genome shotgun (WGS) entry which is preliminary data.</text>
</comment>
<dbReference type="InterPro" id="IPR001936">
    <property type="entry name" value="RasGAP_dom"/>
</dbReference>
<dbReference type="InterPro" id="IPR001562">
    <property type="entry name" value="Znf_Btk_motif"/>
</dbReference>
<dbReference type="SMART" id="SM00107">
    <property type="entry name" value="BTK"/>
    <property type="match status" value="1"/>
</dbReference>
<dbReference type="PANTHER" id="PTHR10194">
    <property type="entry name" value="RAS GTPASE-ACTIVATING PROTEINS"/>
    <property type="match status" value="1"/>
</dbReference>
<dbReference type="InterPro" id="IPR008936">
    <property type="entry name" value="Rho_GTPase_activation_prot"/>
</dbReference>
<keyword evidence="1" id="KW-0343">GTPase activation</keyword>
<evidence type="ECO:0000259" key="8">
    <source>
        <dbReference type="PROSITE" id="PS50004"/>
    </source>
</evidence>
<proteinExistence type="predicted"/>
<keyword evidence="2" id="KW-0479">Metal-binding</keyword>
<dbReference type="Gene3D" id="1.10.506.10">
    <property type="entry name" value="GTPase Activation - p120gap, domain 1"/>
    <property type="match status" value="2"/>
</dbReference>
<feature type="domain" description="Ras-GAP" evidence="9">
    <location>
        <begin position="303"/>
        <end position="509"/>
    </location>
</feature>
<evidence type="ECO:0000256" key="3">
    <source>
        <dbReference type="ARBA" id="ARBA00022737"/>
    </source>
</evidence>
<evidence type="ECO:0000256" key="1">
    <source>
        <dbReference type="ARBA" id="ARBA00022468"/>
    </source>
</evidence>
<dbReference type="PROSITE" id="PS00509">
    <property type="entry name" value="RAS_GTPASE_ACTIV_1"/>
    <property type="match status" value="1"/>
</dbReference>
<feature type="domain" description="PH" evidence="7">
    <location>
        <begin position="565"/>
        <end position="672"/>
    </location>
</feature>
<dbReference type="Pfam" id="PF00168">
    <property type="entry name" value="C2"/>
    <property type="match status" value="2"/>
</dbReference>
<evidence type="ECO:0000259" key="7">
    <source>
        <dbReference type="PROSITE" id="PS50003"/>
    </source>
</evidence>
<organism evidence="10 11">
    <name type="scientific">Grus japonensis</name>
    <name type="common">Japanese crane</name>
    <name type="synonym">Red-crowned crane</name>
    <dbReference type="NCBI Taxonomy" id="30415"/>
    <lineage>
        <taxon>Eukaryota</taxon>
        <taxon>Metazoa</taxon>
        <taxon>Chordata</taxon>
        <taxon>Craniata</taxon>
        <taxon>Vertebrata</taxon>
        <taxon>Euteleostomi</taxon>
        <taxon>Archelosauria</taxon>
        <taxon>Archosauria</taxon>
        <taxon>Dinosauria</taxon>
        <taxon>Saurischia</taxon>
        <taxon>Theropoda</taxon>
        <taxon>Coelurosauria</taxon>
        <taxon>Aves</taxon>
        <taxon>Neognathae</taxon>
        <taxon>Neoaves</taxon>
        <taxon>Gruiformes</taxon>
        <taxon>Gruidae</taxon>
        <taxon>Grus</taxon>
    </lineage>
</organism>
<dbReference type="InterPro" id="IPR011993">
    <property type="entry name" value="PH-like_dom_sf"/>
</dbReference>
<evidence type="ECO:0000259" key="9">
    <source>
        <dbReference type="PROSITE" id="PS50018"/>
    </source>
</evidence>
<keyword evidence="5" id="KW-0862">Zinc</keyword>
<dbReference type="Gene3D" id="2.30.29.30">
    <property type="entry name" value="Pleckstrin-homology domain (PH domain)/Phosphotyrosine-binding domain (PTB)"/>
    <property type="match status" value="1"/>
</dbReference>
<keyword evidence="11" id="KW-1185">Reference proteome</keyword>
<protein>
    <submittedName>
        <fullName evidence="10">RasGAP-activating-like protein 1</fullName>
    </submittedName>
</protein>
<dbReference type="PROSITE" id="PS51113">
    <property type="entry name" value="ZF_BTK"/>
    <property type="match status" value="1"/>
</dbReference>
<dbReference type="Gene3D" id="2.60.40.150">
    <property type="entry name" value="C2 domain"/>
    <property type="match status" value="2"/>
</dbReference>
<dbReference type="SUPFAM" id="SSF50729">
    <property type="entry name" value="PH domain-like"/>
    <property type="match status" value="1"/>
</dbReference>
<dbReference type="Proteomes" id="UP001623348">
    <property type="component" value="Unassembled WGS sequence"/>
</dbReference>
<dbReference type="FunFam" id="2.30.29.30:FF:000283">
    <property type="entry name" value="Ras GTPase-activating protein 4 isoform 1"/>
    <property type="match status" value="1"/>
</dbReference>
<sequence>MAKTTSLRCRVVEGKDLPAKDVSGSSDPYCVVKVDDEVVARTATVWKSLNPFWGEEYTLRLPRGFHSLAVYVLDEDIIGQDDVIGKVSLSRQQISAEPRGVDSWLSLAPVDPDKEVQGEIHLELWVPEQGHPRVLRCHLIEARDLAPRDLSGTSDPFARVSCCGHTLETAVIKKTRFPHWDEVLEFELAEGEPGETVLSVEVWDWDIVGKNDFLGRVEFPLDTICTDPTKGWFQLLPFPSTTEDHGGRLGALRLAVRLVEDRVLPPPYYQPLIQLLTEPILCPGQPPAGTALAILEEVTSGESRQDVATKLVKIFLGQGLAVPLLDYLIARELARTTDPNTLFRSNSLASKSVEQFMKVVGLPYLHEVLKPVVNRIFEEKKYVELDPGKMDLSRSRRGSLSEAWVRDSSLELLKGYLGDIVDAIVGSVEKCPLIMRKAFKQLRGRVEERFPSAQHEEVRYFSISGFLFLRFFAPAVLTPKLFSLREQHADPRTGRTLLLLAKALQSIGNLGLQLGQGKEPWMAPLHAVLLPSVTRVKAFLDSLVAVESTEAGEGLVPPALFDPSATIKEGYLHTRVAGGAALLPRFAFKKRYFWLSSEALTYSKSPEWQVRCSIPVPWMRAVERVDEGTFQHPHVMQIVAQDDAGQLHTTYIQCKSAQELWQWLWAVRQASSANEAMLPTCHPGTFRAGRWTCCLQPACTAPGCSRTHSTVALGEWSDPLDPAAAAQTLYGHLRQAGARLR</sequence>
<dbReference type="Pfam" id="PF00616">
    <property type="entry name" value="RasGAP"/>
    <property type="match status" value="1"/>
</dbReference>